<evidence type="ECO:0000313" key="9">
    <source>
        <dbReference type="EMBL" id="RWZ64354.1"/>
    </source>
</evidence>
<organism evidence="9 10">
    <name type="scientific">Labedella populi</name>
    <dbReference type="NCBI Taxonomy" id="2498850"/>
    <lineage>
        <taxon>Bacteria</taxon>
        <taxon>Bacillati</taxon>
        <taxon>Actinomycetota</taxon>
        <taxon>Actinomycetes</taxon>
        <taxon>Micrococcales</taxon>
        <taxon>Microbacteriaceae</taxon>
        <taxon>Labedella</taxon>
    </lineage>
</organism>
<reference evidence="9 10" key="1">
    <citation type="submission" date="2018-12" db="EMBL/GenBank/DDBJ databases">
        <authorList>
            <person name="Li F."/>
        </authorList>
    </citation>
    <scope>NUCLEOTIDE SEQUENCE [LARGE SCALE GENOMIC DNA]</scope>
    <source>
        <strain evidence="9 10">8H24J-4-2</strain>
    </source>
</reference>
<dbReference type="GO" id="GO:0006508">
    <property type="term" value="P:proteolysis"/>
    <property type="evidence" value="ECO:0007669"/>
    <property type="project" value="UniProtKB-KW"/>
</dbReference>
<protein>
    <recommendedName>
        <fullName evidence="6 7">Methionine aminopeptidase</fullName>
        <shortName evidence="6">MAP</shortName>
        <shortName evidence="6">MetAP</shortName>
        <ecNumber evidence="6 7">3.4.11.18</ecNumber>
    </recommendedName>
    <alternativeName>
        <fullName evidence="6">Peptidase M</fullName>
    </alternativeName>
</protein>
<evidence type="ECO:0000256" key="3">
    <source>
        <dbReference type="ARBA" id="ARBA00022670"/>
    </source>
</evidence>
<dbReference type="PROSITE" id="PS00680">
    <property type="entry name" value="MAP_1"/>
    <property type="match status" value="1"/>
</dbReference>
<feature type="domain" description="Peptidase M24" evidence="8">
    <location>
        <begin position="15"/>
        <end position="247"/>
    </location>
</feature>
<dbReference type="OrthoDB" id="9802055at2"/>
<dbReference type="PRINTS" id="PR00599">
    <property type="entry name" value="MAPEPTIDASE"/>
</dbReference>
<dbReference type="NCBIfam" id="TIGR00500">
    <property type="entry name" value="met_pdase_I"/>
    <property type="match status" value="1"/>
</dbReference>
<proteinExistence type="inferred from homology"/>
<comment type="function">
    <text evidence="1 6">Removes the N-terminal methionine from nascent proteins. The N-terminal methionine is often cleaved when the second residue in the primary sequence is small and uncharged (Met-Ala-, Cys, Gly, Pro, Ser, Thr, or Val). Requires deformylation of the N(alpha)-formylated initiator methionine before it can be hydrolyzed.</text>
</comment>
<evidence type="ECO:0000256" key="6">
    <source>
        <dbReference type="HAMAP-Rule" id="MF_01974"/>
    </source>
</evidence>
<keyword evidence="3 6" id="KW-0645">Protease</keyword>
<keyword evidence="4 6" id="KW-0479">Metal-binding</keyword>
<feature type="binding site" evidence="6">
    <location>
        <position position="184"/>
    </location>
    <ligand>
        <name>substrate</name>
    </ligand>
</feature>
<feature type="binding site" evidence="6">
    <location>
        <position position="177"/>
    </location>
    <ligand>
        <name>a divalent metal cation</name>
        <dbReference type="ChEBI" id="CHEBI:60240"/>
        <label>2</label>
        <note>catalytic</note>
    </ligand>
</feature>
<evidence type="ECO:0000259" key="8">
    <source>
        <dbReference type="Pfam" id="PF00557"/>
    </source>
</evidence>
<comment type="catalytic activity">
    <reaction evidence="6 7">
        <text>Release of N-terminal amino acids, preferentially methionine, from peptides and arylamides.</text>
        <dbReference type="EC" id="3.4.11.18"/>
    </reaction>
</comment>
<comment type="subunit">
    <text evidence="6">Monomer.</text>
</comment>
<evidence type="ECO:0000313" key="10">
    <source>
        <dbReference type="Proteomes" id="UP000288603"/>
    </source>
</evidence>
<comment type="similarity">
    <text evidence="6">Belongs to the peptidase M24A family. Methionine aminopeptidase type 1 subfamily.</text>
</comment>
<feature type="binding site" evidence="6">
    <location>
        <position position="241"/>
    </location>
    <ligand>
        <name>a divalent metal cation</name>
        <dbReference type="ChEBI" id="CHEBI:60240"/>
        <label>1</label>
    </ligand>
</feature>
<gene>
    <name evidence="6 9" type="primary">map</name>
    <name evidence="9" type="ORF">ELQ92_06185</name>
</gene>
<dbReference type="PANTHER" id="PTHR43330:SF27">
    <property type="entry name" value="METHIONINE AMINOPEPTIDASE"/>
    <property type="match status" value="1"/>
</dbReference>
<keyword evidence="5 6" id="KW-0378">Hydrolase</keyword>
<evidence type="ECO:0000256" key="2">
    <source>
        <dbReference type="ARBA" id="ARBA00022438"/>
    </source>
</evidence>
<feature type="binding site" evidence="6">
    <location>
        <position position="241"/>
    </location>
    <ligand>
        <name>a divalent metal cation</name>
        <dbReference type="ChEBI" id="CHEBI:60240"/>
        <label>2</label>
        <note>catalytic</note>
    </ligand>
</feature>
<accession>A0A3S3ZQC7</accession>
<dbReference type="EMBL" id="RZNC01000002">
    <property type="protein sequence ID" value="RWZ64354.1"/>
    <property type="molecule type" value="Genomic_DNA"/>
</dbReference>
<dbReference type="PANTHER" id="PTHR43330">
    <property type="entry name" value="METHIONINE AMINOPEPTIDASE"/>
    <property type="match status" value="1"/>
</dbReference>
<comment type="cofactor">
    <cofactor evidence="6">
        <name>Co(2+)</name>
        <dbReference type="ChEBI" id="CHEBI:48828"/>
    </cofactor>
    <cofactor evidence="6">
        <name>Zn(2+)</name>
        <dbReference type="ChEBI" id="CHEBI:29105"/>
    </cofactor>
    <cofactor evidence="6">
        <name>Mn(2+)</name>
        <dbReference type="ChEBI" id="CHEBI:29035"/>
    </cofactor>
    <cofactor evidence="6">
        <name>Fe(2+)</name>
        <dbReference type="ChEBI" id="CHEBI:29033"/>
    </cofactor>
    <text evidence="6">Binds 2 divalent metal cations per subunit. Has a high-affinity and a low affinity metal-binding site. The true nature of the physiological cofactor is under debate. The enzyme is active with cobalt, zinc, manganese or divalent iron ions. Most likely, methionine aminopeptidases function as mononuclear Fe(2+)-metalloproteases under physiological conditions, and the catalytically relevant metal-binding site has been assigned to the histidine-containing high-affinity site.</text>
</comment>
<dbReference type="InterPro" id="IPR000994">
    <property type="entry name" value="Pept_M24"/>
</dbReference>
<dbReference type="SUPFAM" id="SSF55920">
    <property type="entry name" value="Creatinase/aminopeptidase"/>
    <property type="match status" value="1"/>
</dbReference>
<dbReference type="EC" id="3.4.11.18" evidence="6 7"/>
<dbReference type="Proteomes" id="UP000288603">
    <property type="component" value="Unassembled WGS sequence"/>
</dbReference>
<feature type="binding site" evidence="6">
    <location>
        <position position="108"/>
    </location>
    <ligand>
        <name>a divalent metal cation</name>
        <dbReference type="ChEBI" id="CHEBI:60240"/>
        <label>2</label>
        <note>catalytic</note>
    </ligand>
</feature>
<dbReference type="InterPro" id="IPR036005">
    <property type="entry name" value="Creatinase/aminopeptidase-like"/>
</dbReference>
<dbReference type="GO" id="GO:0046872">
    <property type="term" value="F:metal ion binding"/>
    <property type="evidence" value="ECO:0007669"/>
    <property type="project" value="UniProtKB-UniRule"/>
</dbReference>
<feature type="binding site" evidence="6">
    <location>
        <position position="210"/>
    </location>
    <ligand>
        <name>a divalent metal cation</name>
        <dbReference type="ChEBI" id="CHEBI:60240"/>
        <label>2</label>
        <note>catalytic</note>
    </ligand>
</feature>
<dbReference type="InterPro" id="IPR002467">
    <property type="entry name" value="Pept_M24A_MAP1"/>
</dbReference>
<dbReference type="AlphaFoldDB" id="A0A3S3ZQC7"/>
<evidence type="ECO:0000256" key="5">
    <source>
        <dbReference type="ARBA" id="ARBA00022801"/>
    </source>
</evidence>
<evidence type="ECO:0000256" key="7">
    <source>
        <dbReference type="RuleBase" id="RU003653"/>
    </source>
</evidence>
<dbReference type="RefSeq" id="WP_128498142.1">
    <property type="nucleotide sequence ID" value="NZ_RZNC01000002.1"/>
</dbReference>
<feature type="binding site" evidence="6">
    <location>
        <position position="97"/>
    </location>
    <ligand>
        <name>a divalent metal cation</name>
        <dbReference type="ChEBI" id="CHEBI:60240"/>
        <label>1</label>
    </ligand>
</feature>
<comment type="caution">
    <text evidence="9">The sequence shown here is derived from an EMBL/GenBank/DDBJ whole genome shotgun (WGS) entry which is preliminary data.</text>
</comment>
<dbReference type="GO" id="GO:0004239">
    <property type="term" value="F:initiator methionyl aminopeptidase activity"/>
    <property type="evidence" value="ECO:0007669"/>
    <property type="project" value="UniProtKB-UniRule"/>
</dbReference>
<dbReference type="GO" id="GO:0070006">
    <property type="term" value="F:metalloaminopeptidase activity"/>
    <property type="evidence" value="ECO:0007669"/>
    <property type="project" value="UniProtKB-UniRule"/>
</dbReference>
<feature type="binding site" evidence="6">
    <location>
        <position position="108"/>
    </location>
    <ligand>
        <name>a divalent metal cation</name>
        <dbReference type="ChEBI" id="CHEBI:60240"/>
        <label>1</label>
    </ligand>
</feature>
<keyword evidence="10" id="KW-1185">Reference proteome</keyword>
<keyword evidence="2 6" id="KW-0031">Aminopeptidase</keyword>
<feature type="binding site" evidence="6">
    <location>
        <position position="80"/>
    </location>
    <ligand>
        <name>substrate</name>
    </ligand>
</feature>
<name>A0A3S3ZQC7_9MICO</name>
<evidence type="ECO:0000256" key="1">
    <source>
        <dbReference type="ARBA" id="ARBA00002521"/>
    </source>
</evidence>
<dbReference type="Gene3D" id="3.90.230.10">
    <property type="entry name" value="Creatinase/methionine aminopeptidase superfamily"/>
    <property type="match status" value="1"/>
</dbReference>
<dbReference type="Pfam" id="PF00557">
    <property type="entry name" value="Peptidase_M24"/>
    <property type="match status" value="1"/>
</dbReference>
<evidence type="ECO:0000256" key="4">
    <source>
        <dbReference type="ARBA" id="ARBA00022723"/>
    </source>
</evidence>
<sequence>MFRKSIYKTPAQLRLMLEAGLLTEAALDAVRAAIRPGVTTLELDAIAERTIREGGGRPNFALVPGYSHTICASVNADVVHGIPNDRPLQPGDIVSIDCGADVGGWNGDSAFTVVLDDPERPEVVAERRRLSEVTETSLWAGVACLAGAKTLNEVGAAVQEAIESRSGFGILTDYIGHGIGRSMHEAPPVFNYRVAHKGPDVKAGLAVAIEPMVVEGSPETFVQDDDWTVTTVDDGMASHWEHSVAVHADGIWVLTARDGGAAGLAPFGVVPAPIA</sequence>
<dbReference type="GO" id="GO:0005829">
    <property type="term" value="C:cytosol"/>
    <property type="evidence" value="ECO:0007669"/>
    <property type="project" value="TreeGrafter"/>
</dbReference>
<dbReference type="InterPro" id="IPR001714">
    <property type="entry name" value="Pept_M24_MAP"/>
</dbReference>
<dbReference type="HAMAP" id="MF_01974">
    <property type="entry name" value="MetAP_1"/>
    <property type="match status" value="1"/>
</dbReference>